<evidence type="ECO:0000313" key="2">
    <source>
        <dbReference type="EMBL" id="KUJ54763.1"/>
    </source>
</evidence>
<dbReference type="RefSeq" id="WP_059137402.1">
    <property type="nucleotide sequence ID" value="NZ_LMAI01000010.1"/>
</dbReference>
<dbReference type="InterPro" id="IPR005063">
    <property type="entry name" value="Transposase_27"/>
</dbReference>
<dbReference type="EMBL" id="LMAI01000010">
    <property type="protein sequence ID" value="KUJ54763.1"/>
    <property type="molecule type" value="Genomic_DNA"/>
</dbReference>
<dbReference type="GO" id="GO:0003677">
    <property type="term" value="F:DNA binding"/>
    <property type="evidence" value="ECO:0007669"/>
    <property type="project" value="InterPro"/>
</dbReference>
<evidence type="ECO:0000259" key="1">
    <source>
        <dbReference type="Pfam" id="PF12759"/>
    </source>
</evidence>
<organism evidence="2 3">
    <name type="scientific">Chryseobacterium aquaticum subsp. greenlandense</name>
    <dbReference type="NCBI Taxonomy" id="345663"/>
    <lineage>
        <taxon>Bacteria</taxon>
        <taxon>Pseudomonadati</taxon>
        <taxon>Bacteroidota</taxon>
        <taxon>Flavobacteriia</taxon>
        <taxon>Flavobacteriales</taxon>
        <taxon>Weeksellaceae</taxon>
        <taxon>Chryseobacterium group</taxon>
        <taxon>Chryseobacterium</taxon>
    </lineage>
</organism>
<reference evidence="2 3" key="1">
    <citation type="submission" date="2015-10" db="EMBL/GenBank/DDBJ databases">
        <title>Genome sequence of Chryseobacterium greenlandense.</title>
        <authorList>
            <person name="Newman J."/>
            <person name="Fischer K."/>
            <person name="Miller J."/>
        </authorList>
    </citation>
    <scope>NUCLEOTIDE SEQUENCE [LARGE SCALE GENOMIC DNA]</scope>
    <source>
        <strain evidence="2 3">UMB34</strain>
    </source>
</reference>
<sequence>MTEDHSSCIKVSDTGICKNCYSKNIIKNGTTKSKKQQYLCKNCNKRFIEFYSYQAYRKNINSKIIQFTKEGLGIRGTARILKISTATLLKRINKIAENISQPKIYNHQSYEVDEMRFFIKKKSNPQWLVYAIDKKCKKVVSFCIGKRTNKTLHSVIKTIINSNPEKIHTDKLRNYQYLIPEEIHHTKRFGTNSIERKNLSIRIHLKRFNRKTICFSKSVSVLISILKIYFWS</sequence>
<dbReference type="InterPro" id="IPR024431">
    <property type="entry name" value="InsA_HTH_dom"/>
</dbReference>
<comment type="caution">
    <text evidence="2">The sequence shown here is derived from an EMBL/GenBank/DDBJ whole genome shotgun (WGS) entry which is preliminary data.</text>
</comment>
<dbReference type="Proteomes" id="UP000054388">
    <property type="component" value="Unassembled WGS sequence"/>
</dbReference>
<dbReference type="Pfam" id="PF03400">
    <property type="entry name" value="DDE_Tnp_IS1"/>
    <property type="match status" value="1"/>
</dbReference>
<protein>
    <submittedName>
        <fullName evidence="2">Transposase</fullName>
    </submittedName>
</protein>
<dbReference type="GO" id="GO:0004803">
    <property type="term" value="F:transposase activity"/>
    <property type="evidence" value="ECO:0007669"/>
    <property type="project" value="InterPro"/>
</dbReference>
<name>A0A117KAV1_9FLAO</name>
<accession>A0A117KAV1</accession>
<dbReference type="PANTHER" id="PTHR33293:SF2">
    <property type="entry name" value="TRANSPOSASE"/>
    <property type="match status" value="1"/>
</dbReference>
<proteinExistence type="predicted"/>
<dbReference type="NCBIfam" id="NF033558">
    <property type="entry name" value="transpos_IS1"/>
    <property type="match status" value="1"/>
</dbReference>
<dbReference type="Pfam" id="PF12759">
    <property type="entry name" value="HTH_Tnp_IS1"/>
    <property type="match status" value="1"/>
</dbReference>
<dbReference type="PANTHER" id="PTHR33293">
    <property type="entry name" value="INSERTION ELEMENT IS1 1 PROTEIN INSB-RELATED"/>
    <property type="match status" value="1"/>
</dbReference>
<gene>
    <name evidence="2" type="ORF">AR686_14320</name>
</gene>
<feature type="domain" description="Insertion element IS1 protein InsA helix-turn-helix" evidence="1">
    <location>
        <begin position="51"/>
        <end position="91"/>
    </location>
</feature>
<evidence type="ECO:0000313" key="3">
    <source>
        <dbReference type="Proteomes" id="UP000054388"/>
    </source>
</evidence>
<dbReference type="GO" id="GO:0006313">
    <property type="term" value="P:DNA transposition"/>
    <property type="evidence" value="ECO:0007669"/>
    <property type="project" value="InterPro"/>
</dbReference>
<dbReference type="AlphaFoldDB" id="A0A117KAV1"/>
<dbReference type="InterPro" id="IPR051354">
    <property type="entry name" value="Transposase_27_IS1"/>
</dbReference>